<dbReference type="PROSITE" id="PS51365">
    <property type="entry name" value="RENAL_DIPEPTIDASE_2"/>
    <property type="match status" value="1"/>
</dbReference>
<dbReference type="InterPro" id="IPR008257">
    <property type="entry name" value="Pept_M19"/>
</dbReference>
<dbReference type="GO" id="GO:0070573">
    <property type="term" value="F:metallodipeptidase activity"/>
    <property type="evidence" value="ECO:0007669"/>
    <property type="project" value="InterPro"/>
</dbReference>
<dbReference type="Pfam" id="PF01244">
    <property type="entry name" value="Peptidase_M19"/>
    <property type="match status" value="1"/>
</dbReference>
<evidence type="ECO:0000313" key="1">
    <source>
        <dbReference type="EMBL" id="RDD61226.1"/>
    </source>
</evidence>
<dbReference type="Gene3D" id="3.20.20.140">
    <property type="entry name" value="Metal-dependent hydrolases"/>
    <property type="match status" value="1"/>
</dbReference>
<accession>A0A369TE67</accession>
<dbReference type="RefSeq" id="WP_114582870.1">
    <property type="nucleotide sequence ID" value="NZ_QPMH01000014.1"/>
</dbReference>
<organism evidence="1 2">
    <name type="scientific">Ferruginivarius sediminum</name>
    <dbReference type="NCBI Taxonomy" id="2661937"/>
    <lineage>
        <taxon>Bacteria</taxon>
        <taxon>Pseudomonadati</taxon>
        <taxon>Pseudomonadota</taxon>
        <taxon>Alphaproteobacteria</taxon>
        <taxon>Rhodospirillales</taxon>
        <taxon>Rhodospirillaceae</taxon>
        <taxon>Ferruginivarius</taxon>
    </lineage>
</organism>
<protein>
    <submittedName>
        <fullName evidence="1">Membrane dipeptidase</fullName>
    </submittedName>
</protein>
<reference evidence="1 2" key="1">
    <citation type="submission" date="2018-07" db="EMBL/GenBank/DDBJ databases">
        <title>Venubactetium sediminum gen. nov., sp. nov., isolated from a marine solar saltern.</title>
        <authorList>
            <person name="Wang S."/>
        </authorList>
    </citation>
    <scope>NUCLEOTIDE SEQUENCE [LARGE SCALE GENOMIC DNA]</scope>
    <source>
        <strain evidence="1 2">WD2A32</strain>
    </source>
</reference>
<dbReference type="PANTHER" id="PTHR10443:SF12">
    <property type="entry name" value="DIPEPTIDASE"/>
    <property type="match status" value="1"/>
</dbReference>
<dbReference type="EMBL" id="QPMH01000014">
    <property type="protein sequence ID" value="RDD61226.1"/>
    <property type="molecule type" value="Genomic_DNA"/>
</dbReference>
<name>A0A369TE67_9PROT</name>
<sequence length="325" mass="35849">MTQDLHGKLTVVDGLIVANWSRSLFQAMHDGGLTAANCTACVWEDFPTAMKAVADWKSWIRENSDLLLQVYTTEDIRRAKAEGKVGIILGWQNTSGFGDYLPLVQVYKELGLGIVQLTYNTANSVGCGCYESRDGGLTDFGRELIDELNRVGILVDLSHVGADTARDAIRYSKQPVAFSHCLPAAMKPHPRNKTDEDLRLIAEHGGFVGVTAFPPFLKKGNDSSVDDVVDAVSHVLNLVGEAQVGIGTDFTQDHGRDFFDYITQDKGHARQLTEFGDIVMPDGFRRIEDFPNLTAAMERKGWPERLIAKVMGENWAGHLHTVWGA</sequence>
<dbReference type="GO" id="GO:0006508">
    <property type="term" value="P:proteolysis"/>
    <property type="evidence" value="ECO:0007669"/>
    <property type="project" value="InterPro"/>
</dbReference>
<gene>
    <name evidence="1" type="ORF">DRB17_14160</name>
</gene>
<dbReference type="AlphaFoldDB" id="A0A369TE67"/>
<dbReference type="PANTHER" id="PTHR10443">
    <property type="entry name" value="MICROSOMAL DIPEPTIDASE"/>
    <property type="match status" value="1"/>
</dbReference>
<dbReference type="SUPFAM" id="SSF51556">
    <property type="entry name" value="Metallo-dependent hydrolases"/>
    <property type="match status" value="1"/>
</dbReference>
<comment type="caution">
    <text evidence="1">The sequence shown here is derived from an EMBL/GenBank/DDBJ whole genome shotgun (WGS) entry which is preliminary data.</text>
</comment>
<keyword evidence="2" id="KW-1185">Reference proteome</keyword>
<dbReference type="InterPro" id="IPR032466">
    <property type="entry name" value="Metal_Hydrolase"/>
</dbReference>
<proteinExistence type="predicted"/>
<dbReference type="Proteomes" id="UP000253941">
    <property type="component" value="Unassembled WGS sequence"/>
</dbReference>
<evidence type="ECO:0000313" key="2">
    <source>
        <dbReference type="Proteomes" id="UP000253941"/>
    </source>
</evidence>